<feature type="compositionally biased region" description="Polar residues" evidence="2">
    <location>
        <begin position="85"/>
        <end position="101"/>
    </location>
</feature>
<dbReference type="EMBL" id="CAJPVJ010037857">
    <property type="protein sequence ID" value="CAG2181504.1"/>
    <property type="molecule type" value="Genomic_DNA"/>
</dbReference>
<dbReference type="OrthoDB" id="1885901at2759"/>
<gene>
    <name evidence="4" type="ORF">ONB1V03_LOCUS20925</name>
</gene>
<protein>
    <recommendedName>
        <fullName evidence="3">Ubiquitin-like domain-containing protein</fullName>
    </recommendedName>
</protein>
<evidence type="ECO:0000313" key="4">
    <source>
        <dbReference type="EMBL" id="CAD7664367.1"/>
    </source>
</evidence>
<dbReference type="SUPFAM" id="SSF54236">
    <property type="entry name" value="Ubiquitin-like"/>
    <property type="match status" value="2"/>
</dbReference>
<dbReference type="Proteomes" id="UP000728032">
    <property type="component" value="Unassembled WGS sequence"/>
</dbReference>
<dbReference type="AlphaFoldDB" id="A0A7R9MSC3"/>
<accession>A0A7R9MSC3</accession>
<feature type="region of interest" description="Disordered" evidence="2">
    <location>
        <begin position="76"/>
        <end position="102"/>
    </location>
</feature>
<evidence type="ECO:0000256" key="1">
    <source>
        <dbReference type="SAM" id="Coils"/>
    </source>
</evidence>
<dbReference type="CDD" id="cd17039">
    <property type="entry name" value="Ubl_ubiquitin_like"/>
    <property type="match status" value="2"/>
</dbReference>
<reference evidence="4" key="1">
    <citation type="submission" date="2020-11" db="EMBL/GenBank/DDBJ databases">
        <authorList>
            <person name="Tran Van P."/>
        </authorList>
    </citation>
    <scope>NUCLEOTIDE SEQUENCE</scope>
</reference>
<dbReference type="Gene3D" id="3.10.20.90">
    <property type="entry name" value="Phosphatidylinositol 3-kinase Catalytic Subunit, Chain A, domain 1"/>
    <property type="match status" value="2"/>
</dbReference>
<proteinExistence type="predicted"/>
<sequence>MLEDILSNVESLSQRLKKVESENSDLNKRVELLEHRSHMNEELEEQLEAIESRYKDLLTKLSSFRLSLNETFDSNLVNDERPENQRNSGQFTRDEINSSMRSHQRLGPIKTITVEVDHKNTTIELWANIREPIRNIKSRIREQENIAVECQCLLHDTQLLDNDKTLEEYGIKAMKFVLVKRPIKVDVIVFSQNLSFLLEPFDTISQLVEKIHKIKGFNVTLSYLGQTLDESRTFHSYRIRDRAKLKVNAVHCHNDALRCNAVHSL</sequence>
<name>A0A7R9MSC3_9ACAR</name>
<dbReference type="SMART" id="SM00213">
    <property type="entry name" value="UBQ"/>
    <property type="match status" value="2"/>
</dbReference>
<organism evidence="4">
    <name type="scientific">Oppiella nova</name>
    <dbReference type="NCBI Taxonomy" id="334625"/>
    <lineage>
        <taxon>Eukaryota</taxon>
        <taxon>Metazoa</taxon>
        <taxon>Ecdysozoa</taxon>
        <taxon>Arthropoda</taxon>
        <taxon>Chelicerata</taxon>
        <taxon>Arachnida</taxon>
        <taxon>Acari</taxon>
        <taxon>Acariformes</taxon>
        <taxon>Sarcoptiformes</taxon>
        <taxon>Oribatida</taxon>
        <taxon>Brachypylina</taxon>
        <taxon>Oppioidea</taxon>
        <taxon>Oppiidae</taxon>
        <taxon>Oppiella</taxon>
    </lineage>
</organism>
<evidence type="ECO:0000256" key="2">
    <source>
        <dbReference type="SAM" id="MobiDB-lite"/>
    </source>
</evidence>
<feature type="domain" description="Ubiquitin-like" evidence="3">
    <location>
        <begin position="110"/>
        <end position="179"/>
    </location>
</feature>
<keyword evidence="1" id="KW-0175">Coiled coil</keyword>
<evidence type="ECO:0000259" key="3">
    <source>
        <dbReference type="PROSITE" id="PS50053"/>
    </source>
</evidence>
<dbReference type="PROSITE" id="PS50053">
    <property type="entry name" value="UBIQUITIN_2"/>
    <property type="match status" value="1"/>
</dbReference>
<keyword evidence="5" id="KW-1185">Reference proteome</keyword>
<dbReference type="InterPro" id="IPR029071">
    <property type="entry name" value="Ubiquitin-like_domsf"/>
</dbReference>
<dbReference type="EMBL" id="OC952682">
    <property type="protein sequence ID" value="CAD7664367.1"/>
    <property type="molecule type" value="Genomic_DNA"/>
</dbReference>
<feature type="coiled-coil region" evidence="1">
    <location>
        <begin position="2"/>
        <end position="60"/>
    </location>
</feature>
<dbReference type="Pfam" id="PF00240">
    <property type="entry name" value="ubiquitin"/>
    <property type="match status" value="1"/>
</dbReference>
<evidence type="ECO:0000313" key="5">
    <source>
        <dbReference type="Proteomes" id="UP000728032"/>
    </source>
</evidence>
<dbReference type="InterPro" id="IPR000626">
    <property type="entry name" value="Ubiquitin-like_dom"/>
</dbReference>